<organism evidence="4">
    <name type="scientific">marine sediment metagenome</name>
    <dbReference type="NCBI Taxonomy" id="412755"/>
    <lineage>
        <taxon>unclassified sequences</taxon>
        <taxon>metagenomes</taxon>
        <taxon>ecological metagenomes</taxon>
    </lineage>
</organism>
<evidence type="ECO:0000259" key="3">
    <source>
        <dbReference type="Pfam" id="PF00144"/>
    </source>
</evidence>
<dbReference type="InterPro" id="IPR050491">
    <property type="entry name" value="AmpC-like"/>
</dbReference>
<reference evidence="4" key="1">
    <citation type="journal article" date="2014" name="Front. Microbiol.">
        <title>High frequency of phylogenetically diverse reductive dehalogenase-homologous genes in deep subseafloor sedimentary metagenomes.</title>
        <authorList>
            <person name="Kawai M."/>
            <person name="Futagami T."/>
            <person name="Toyoda A."/>
            <person name="Takaki Y."/>
            <person name="Nishi S."/>
            <person name="Hori S."/>
            <person name="Arai W."/>
            <person name="Tsubouchi T."/>
            <person name="Morono Y."/>
            <person name="Uchiyama I."/>
            <person name="Ito T."/>
            <person name="Fujiyama A."/>
            <person name="Inagaki F."/>
            <person name="Takami H."/>
        </authorList>
    </citation>
    <scope>NUCLEOTIDE SEQUENCE</scope>
    <source>
        <strain evidence="4">Expedition CK06-06</strain>
    </source>
</reference>
<dbReference type="AlphaFoldDB" id="X1LIK1"/>
<dbReference type="InterPro" id="IPR012338">
    <property type="entry name" value="Beta-lactam/transpept-like"/>
</dbReference>
<evidence type="ECO:0000256" key="1">
    <source>
        <dbReference type="ARBA" id="ARBA00004370"/>
    </source>
</evidence>
<proteinExistence type="predicted"/>
<evidence type="ECO:0000256" key="2">
    <source>
        <dbReference type="ARBA" id="ARBA00023136"/>
    </source>
</evidence>
<dbReference type="SUPFAM" id="SSF56601">
    <property type="entry name" value="beta-lactamase/transpeptidase-like"/>
    <property type="match status" value="1"/>
</dbReference>
<dbReference type="PANTHER" id="PTHR46825:SF11">
    <property type="entry name" value="PENICILLIN-BINDING PROTEIN 4"/>
    <property type="match status" value="1"/>
</dbReference>
<feature type="domain" description="Beta-lactamase-related" evidence="3">
    <location>
        <begin position="33"/>
        <end position="215"/>
    </location>
</feature>
<dbReference type="PANTHER" id="PTHR46825">
    <property type="entry name" value="D-ALANYL-D-ALANINE-CARBOXYPEPTIDASE/ENDOPEPTIDASE AMPH"/>
    <property type="match status" value="1"/>
</dbReference>
<protein>
    <recommendedName>
        <fullName evidence="3">Beta-lactamase-related domain-containing protein</fullName>
    </recommendedName>
</protein>
<sequence>MKALISLLAVLLLVPYAKAQEVQEIVEKTTAFLEKLDAQDKFSGAVLIAKDGEPILKKAYGLANRSFNVPNKIDTKFNLGSMNKMFTGVAILQLAEQGKLTLDDKIIKYVLDYPNKEIASKVTIHQLLTHTSGMGLYWTDEYFKTSKDLFKNVEDYLPLFVNQPLQFEPGSEFSYSNSGYMVLGLIIEKVTGQSYFDYVMENIYKPAGMINTDAYELDYVV</sequence>
<keyword evidence="2" id="KW-0472">Membrane</keyword>
<accession>X1LIK1</accession>
<dbReference type="GO" id="GO:0016020">
    <property type="term" value="C:membrane"/>
    <property type="evidence" value="ECO:0007669"/>
    <property type="project" value="UniProtKB-SubCell"/>
</dbReference>
<comment type="subcellular location">
    <subcellularLocation>
        <location evidence="1">Membrane</location>
    </subcellularLocation>
</comment>
<dbReference type="EMBL" id="BARV01004665">
    <property type="protein sequence ID" value="GAI05666.1"/>
    <property type="molecule type" value="Genomic_DNA"/>
</dbReference>
<comment type="caution">
    <text evidence="4">The sequence shown here is derived from an EMBL/GenBank/DDBJ whole genome shotgun (WGS) entry which is preliminary data.</text>
</comment>
<gene>
    <name evidence="4" type="ORF">S06H3_10179</name>
</gene>
<name>X1LIK1_9ZZZZ</name>
<feature type="non-terminal residue" evidence="4">
    <location>
        <position position="221"/>
    </location>
</feature>
<dbReference type="Gene3D" id="3.40.710.10">
    <property type="entry name" value="DD-peptidase/beta-lactamase superfamily"/>
    <property type="match status" value="1"/>
</dbReference>
<evidence type="ECO:0000313" key="4">
    <source>
        <dbReference type="EMBL" id="GAI05666.1"/>
    </source>
</evidence>
<dbReference type="Pfam" id="PF00144">
    <property type="entry name" value="Beta-lactamase"/>
    <property type="match status" value="1"/>
</dbReference>
<dbReference type="InterPro" id="IPR001466">
    <property type="entry name" value="Beta-lactam-related"/>
</dbReference>